<gene>
    <name evidence="2" type="ORF">P879_07504</name>
</gene>
<evidence type="ECO:0000313" key="2">
    <source>
        <dbReference type="EMBL" id="KAF8570094.1"/>
    </source>
</evidence>
<evidence type="ECO:0000313" key="3">
    <source>
        <dbReference type="Proteomes" id="UP000699462"/>
    </source>
</evidence>
<accession>A0A8T0DSL0</accession>
<feature type="non-terminal residue" evidence="2">
    <location>
        <position position="1"/>
    </location>
</feature>
<dbReference type="AlphaFoldDB" id="A0A8T0DSL0"/>
<dbReference type="Proteomes" id="UP000699462">
    <property type="component" value="Unassembled WGS sequence"/>
</dbReference>
<dbReference type="OrthoDB" id="6287437at2759"/>
<sequence>GSKLPTPSAQHNRGDSSSGCHSPSKILDTRWSDTTCARRSSPHPFGGNSKSPVPPKANAAPYETELINLADDFLDKFKREPNGPLTRSNSESHTVLRQWILRLEDEIRRFKSENANLLRLKSEREEV</sequence>
<evidence type="ECO:0000256" key="1">
    <source>
        <dbReference type="SAM" id="MobiDB-lite"/>
    </source>
</evidence>
<protein>
    <submittedName>
        <fullName evidence="2">Uncharacterized protein</fullName>
    </submittedName>
</protein>
<reference evidence="2 3" key="1">
    <citation type="submission" date="2019-07" db="EMBL/GenBank/DDBJ databases">
        <title>Annotation for the trematode Paragonimus westermani.</title>
        <authorList>
            <person name="Choi Y.-J."/>
        </authorList>
    </citation>
    <scope>NUCLEOTIDE SEQUENCE [LARGE SCALE GENOMIC DNA]</scope>
    <source>
        <strain evidence="2">180907_Pwestermani</strain>
    </source>
</reference>
<organism evidence="2 3">
    <name type="scientific">Paragonimus westermani</name>
    <dbReference type="NCBI Taxonomy" id="34504"/>
    <lineage>
        <taxon>Eukaryota</taxon>
        <taxon>Metazoa</taxon>
        <taxon>Spiralia</taxon>
        <taxon>Lophotrochozoa</taxon>
        <taxon>Platyhelminthes</taxon>
        <taxon>Trematoda</taxon>
        <taxon>Digenea</taxon>
        <taxon>Plagiorchiida</taxon>
        <taxon>Troglotremata</taxon>
        <taxon>Troglotrematidae</taxon>
        <taxon>Paragonimus</taxon>
    </lineage>
</organism>
<keyword evidence="3" id="KW-1185">Reference proteome</keyword>
<comment type="caution">
    <text evidence="2">The sequence shown here is derived from an EMBL/GenBank/DDBJ whole genome shotgun (WGS) entry which is preliminary data.</text>
</comment>
<proteinExistence type="predicted"/>
<name>A0A8T0DSL0_9TREM</name>
<feature type="region of interest" description="Disordered" evidence="1">
    <location>
        <begin position="1"/>
        <end position="58"/>
    </location>
</feature>
<dbReference type="EMBL" id="JTDF01001391">
    <property type="protein sequence ID" value="KAF8570094.1"/>
    <property type="molecule type" value="Genomic_DNA"/>
</dbReference>
<feature type="compositionally biased region" description="Polar residues" evidence="1">
    <location>
        <begin position="1"/>
        <end position="21"/>
    </location>
</feature>